<dbReference type="InterPro" id="IPR017452">
    <property type="entry name" value="GPCR_Rhodpsn_7TM"/>
</dbReference>
<evidence type="ECO:0000313" key="12">
    <source>
        <dbReference type="EMBL" id="EHB06523.1"/>
    </source>
</evidence>
<dbReference type="InterPro" id="IPR000276">
    <property type="entry name" value="GPCR_Rhodpsn"/>
</dbReference>
<reference evidence="12 13" key="1">
    <citation type="journal article" date="2011" name="Nature">
        <title>Genome sequencing reveals insights into physiology and longevity of the naked mole rat.</title>
        <authorList>
            <person name="Kim E.B."/>
            <person name="Fang X."/>
            <person name="Fushan A.A."/>
            <person name="Huang Z."/>
            <person name="Lobanov A.V."/>
            <person name="Han L."/>
            <person name="Marino S.M."/>
            <person name="Sun X."/>
            <person name="Turanov A.A."/>
            <person name="Yang P."/>
            <person name="Yim S.H."/>
            <person name="Zhao X."/>
            <person name="Kasaikina M.V."/>
            <person name="Stoletzki N."/>
            <person name="Peng C."/>
            <person name="Polak P."/>
            <person name="Xiong Z."/>
            <person name="Kiezun A."/>
            <person name="Zhu Y."/>
            <person name="Chen Y."/>
            <person name="Kryukov G.V."/>
            <person name="Zhang Q."/>
            <person name="Peshkin L."/>
            <person name="Yang L."/>
            <person name="Bronson R.T."/>
            <person name="Buffenstein R."/>
            <person name="Wang B."/>
            <person name="Han C."/>
            <person name="Li Q."/>
            <person name="Chen L."/>
            <person name="Zhao W."/>
            <person name="Sunyaev S.R."/>
            <person name="Park T.J."/>
            <person name="Zhang G."/>
            <person name="Wang J."/>
            <person name="Gladyshev V.N."/>
        </authorList>
    </citation>
    <scope>NUCLEOTIDE SEQUENCE [LARGE SCALE GENOMIC DNA]</scope>
</reference>
<dbReference type="InParanoid" id="G5BB62"/>
<feature type="transmembrane region" description="Helical" evidence="10">
    <location>
        <begin position="310"/>
        <end position="332"/>
    </location>
</feature>
<protein>
    <submittedName>
        <fullName evidence="12">G-protein coupled receptor 182</fullName>
    </submittedName>
</protein>
<feature type="transmembrane region" description="Helical" evidence="10">
    <location>
        <begin position="393"/>
        <end position="416"/>
    </location>
</feature>
<feature type="transmembrane region" description="Helical" evidence="10">
    <location>
        <begin position="267"/>
        <end position="290"/>
    </location>
</feature>
<keyword evidence="8 9" id="KW-0807">Transducer</keyword>
<comment type="subcellular location">
    <subcellularLocation>
        <location evidence="1">Cell membrane</location>
        <topology evidence="1">Multi-pass membrane protein</topology>
    </subcellularLocation>
</comment>
<comment type="similarity">
    <text evidence="9">Belongs to the G-protein coupled receptor 1 family.</text>
</comment>
<evidence type="ECO:0000313" key="13">
    <source>
        <dbReference type="Proteomes" id="UP000006813"/>
    </source>
</evidence>
<dbReference type="AlphaFoldDB" id="G5BB62"/>
<accession>G5BB62</accession>
<sequence>MDPVRSCSCPCSPWPLWLLQADGFLAIWWTQPDFSSHIVPAMGREPPSRFFRLRSLKPSDEMIAITNDLGKTEIFCSINYFSTYNKAKMDSSTANVSTMHSASMEHLSPKKDLIPVISNIMSLEDNHAALPIVNTDIAQNLSLQTPKLLCLLPGGHKTAFKVSFLFQPPLLPKKPLLVLMSVKPSLRPGPLQGPTVVPDSDFREIHNWTELLDFFNHTFSECHVELSENTKRVILFVLYLAIFVLGLVENLLVICVNWRHSGRMGLLTLYVLNMAIADLGIILSLPVWMLEVMLDYTWLWGSFSCRFTHYFYFANMYSSIFFLVCLSVDRYVTLTNTSPYWQHNQHRVRRAVCAGVWVLSAIIPLPEVIHIQLVDDIEPMCLFMAPFETYSTWALVVTLSTTVLGFLLPFPLIVVFNMLTARRLQKQGQPEGWRHCWLVCAYIAVFVICWVPYHVILLLLSLHGTHISLHCYLAHLLYFFYDIIDCFSMLHCVANPILYNFLSPSFRGRLLSAVVHYLPKDQARAGARASSSSSSTQHSIIITKEGSMPIAAAPIPTQA</sequence>
<organism evidence="12 13">
    <name type="scientific">Heterocephalus glaber</name>
    <name type="common">Naked mole rat</name>
    <dbReference type="NCBI Taxonomy" id="10181"/>
    <lineage>
        <taxon>Eukaryota</taxon>
        <taxon>Metazoa</taxon>
        <taxon>Chordata</taxon>
        <taxon>Craniata</taxon>
        <taxon>Vertebrata</taxon>
        <taxon>Euteleostomi</taxon>
        <taxon>Mammalia</taxon>
        <taxon>Eutheria</taxon>
        <taxon>Euarchontoglires</taxon>
        <taxon>Glires</taxon>
        <taxon>Rodentia</taxon>
        <taxon>Hystricomorpha</taxon>
        <taxon>Bathyergidae</taxon>
        <taxon>Heterocephalus</taxon>
    </lineage>
</organism>
<dbReference type="SUPFAM" id="SSF81321">
    <property type="entry name" value="Family A G protein-coupled receptor-like"/>
    <property type="match status" value="1"/>
</dbReference>
<keyword evidence="5 9" id="KW-0297">G-protein coupled receptor</keyword>
<dbReference type="PRINTS" id="PR00237">
    <property type="entry name" value="GPCRRHODOPSN"/>
</dbReference>
<dbReference type="STRING" id="10181.G5BB62"/>
<evidence type="ECO:0000256" key="4">
    <source>
        <dbReference type="ARBA" id="ARBA00022989"/>
    </source>
</evidence>
<dbReference type="eggNOG" id="ENOG502QSNU">
    <property type="taxonomic scope" value="Eukaryota"/>
</dbReference>
<evidence type="ECO:0000256" key="6">
    <source>
        <dbReference type="ARBA" id="ARBA00023136"/>
    </source>
</evidence>
<dbReference type="PROSITE" id="PS00237">
    <property type="entry name" value="G_PROTEIN_RECEP_F1_1"/>
    <property type="match status" value="1"/>
</dbReference>
<feature type="transmembrane region" description="Helical" evidence="10">
    <location>
        <begin position="352"/>
        <end position="373"/>
    </location>
</feature>
<dbReference type="GO" id="GO:0004930">
    <property type="term" value="F:G protein-coupled receptor activity"/>
    <property type="evidence" value="ECO:0007669"/>
    <property type="project" value="UniProtKB-KW"/>
</dbReference>
<dbReference type="Proteomes" id="UP000006813">
    <property type="component" value="Unassembled WGS sequence"/>
</dbReference>
<dbReference type="FunCoup" id="G5BB62">
    <property type="interactions" value="103"/>
</dbReference>
<dbReference type="CDD" id="cd14988">
    <property type="entry name" value="7tmA_GPR182"/>
    <property type="match status" value="1"/>
</dbReference>
<evidence type="ECO:0000256" key="7">
    <source>
        <dbReference type="ARBA" id="ARBA00023170"/>
    </source>
</evidence>
<evidence type="ECO:0000256" key="3">
    <source>
        <dbReference type="ARBA" id="ARBA00022692"/>
    </source>
</evidence>
<keyword evidence="7 9" id="KW-0675">Receptor</keyword>
<dbReference type="PROSITE" id="PS50262">
    <property type="entry name" value="G_PROTEIN_RECEP_F1_2"/>
    <property type="match status" value="1"/>
</dbReference>
<evidence type="ECO:0000256" key="9">
    <source>
        <dbReference type="RuleBase" id="RU000688"/>
    </source>
</evidence>
<evidence type="ECO:0000256" key="10">
    <source>
        <dbReference type="SAM" id="Phobius"/>
    </source>
</evidence>
<dbReference type="PANTHER" id="PTHR24226:SF0">
    <property type="entry name" value="G-PROTEIN COUPLED RECEPTOR 182"/>
    <property type="match status" value="1"/>
</dbReference>
<dbReference type="InterPro" id="IPR001350">
    <property type="entry name" value="G10D_rcpt"/>
</dbReference>
<dbReference type="PANTHER" id="PTHR24226">
    <property type="entry name" value="G-PROTEIN COUPLED RECEPTOR 182 AND ESTROGEN RECEPTOR 1"/>
    <property type="match status" value="1"/>
</dbReference>
<dbReference type="EMBL" id="JH169329">
    <property type="protein sequence ID" value="EHB06523.1"/>
    <property type="molecule type" value="Genomic_DNA"/>
</dbReference>
<evidence type="ECO:0000256" key="1">
    <source>
        <dbReference type="ARBA" id="ARBA00004651"/>
    </source>
</evidence>
<feature type="domain" description="G-protein coupled receptors family 1 profile" evidence="11">
    <location>
        <begin position="249"/>
        <end position="499"/>
    </location>
</feature>
<keyword evidence="6 10" id="KW-0472">Membrane</keyword>
<proteinExistence type="inferred from homology"/>
<dbReference type="PRINTS" id="PR00643">
    <property type="entry name" value="G10DORPHANR"/>
</dbReference>
<keyword evidence="4 10" id="KW-1133">Transmembrane helix</keyword>
<dbReference type="Gene3D" id="1.20.1070.10">
    <property type="entry name" value="Rhodopsin 7-helix transmembrane proteins"/>
    <property type="match status" value="1"/>
</dbReference>
<feature type="transmembrane region" description="Helical" evidence="10">
    <location>
        <begin position="233"/>
        <end position="255"/>
    </location>
</feature>
<feature type="transmembrane region" description="Helical" evidence="10">
    <location>
        <begin position="436"/>
        <end position="456"/>
    </location>
</feature>
<evidence type="ECO:0000256" key="2">
    <source>
        <dbReference type="ARBA" id="ARBA00022475"/>
    </source>
</evidence>
<dbReference type="InterPro" id="IPR047143">
    <property type="entry name" value="GPER1-like"/>
</dbReference>
<evidence type="ECO:0000259" key="11">
    <source>
        <dbReference type="PROSITE" id="PS50262"/>
    </source>
</evidence>
<keyword evidence="2" id="KW-1003">Cell membrane</keyword>
<evidence type="ECO:0000256" key="8">
    <source>
        <dbReference type="ARBA" id="ARBA00023224"/>
    </source>
</evidence>
<name>G5BB62_HETGA</name>
<gene>
    <name evidence="12" type="ORF">GW7_15741</name>
</gene>
<evidence type="ECO:0000256" key="5">
    <source>
        <dbReference type="ARBA" id="ARBA00023040"/>
    </source>
</evidence>
<feature type="transmembrane region" description="Helical" evidence="10">
    <location>
        <begin position="476"/>
        <end position="502"/>
    </location>
</feature>
<keyword evidence="3 9" id="KW-0812">Transmembrane</keyword>
<dbReference type="Pfam" id="PF00001">
    <property type="entry name" value="7tm_1"/>
    <property type="match status" value="1"/>
</dbReference>
<dbReference type="GO" id="GO:0005886">
    <property type="term" value="C:plasma membrane"/>
    <property type="evidence" value="ECO:0007669"/>
    <property type="project" value="UniProtKB-SubCell"/>
</dbReference>